<dbReference type="Proteomes" id="UP000436468">
    <property type="component" value="Unassembled WGS sequence"/>
</dbReference>
<reference evidence="4 5" key="1">
    <citation type="submission" date="2019-12" db="EMBL/GenBank/DDBJ databases">
        <title>Draft genome sequences Bradyrhizobium cajani AMBPC1010, Bradyrhizobium pachyrhizi AMBPC1040 and Bradyrhizobium yuanmingense ALSPC3051, three plant growth promoting strains isolated from nodules of Cajanus cajan L. in Dominican Republic.</title>
        <authorList>
            <person name="Flores-Felix J.D."/>
            <person name="Araujo J."/>
            <person name="Diaz-Alcantara C."/>
            <person name="Gonzalez-Andres F."/>
            <person name="Velazquez E."/>
        </authorList>
    </citation>
    <scope>NUCLEOTIDE SEQUENCE [LARGE SCALE GENOMIC DNA]</scope>
    <source>
        <strain evidence="4 5">1040</strain>
    </source>
</reference>
<protein>
    <submittedName>
        <fullName evidence="4">Hsp20 family protein</fullName>
    </submittedName>
</protein>
<accession>A0A844SD14</accession>
<proteinExistence type="inferred from homology"/>
<name>A0A844SD14_9BRAD</name>
<evidence type="ECO:0000313" key="5">
    <source>
        <dbReference type="Proteomes" id="UP000436468"/>
    </source>
</evidence>
<dbReference type="CDD" id="cd06464">
    <property type="entry name" value="ACD_sHsps-like"/>
    <property type="match status" value="1"/>
</dbReference>
<comment type="similarity">
    <text evidence="1 2">Belongs to the small heat shock protein (HSP20) family.</text>
</comment>
<dbReference type="PANTHER" id="PTHR11527">
    <property type="entry name" value="HEAT-SHOCK PROTEIN 20 FAMILY MEMBER"/>
    <property type="match status" value="1"/>
</dbReference>
<dbReference type="InterPro" id="IPR002068">
    <property type="entry name" value="A-crystallin/Hsp20_dom"/>
</dbReference>
<evidence type="ECO:0000256" key="1">
    <source>
        <dbReference type="PROSITE-ProRule" id="PRU00285"/>
    </source>
</evidence>
<dbReference type="InterPro" id="IPR031107">
    <property type="entry name" value="Small_HSP"/>
</dbReference>
<evidence type="ECO:0000259" key="3">
    <source>
        <dbReference type="PROSITE" id="PS01031"/>
    </source>
</evidence>
<keyword evidence="5" id="KW-1185">Reference proteome</keyword>
<dbReference type="EMBL" id="WQNF01000004">
    <property type="protein sequence ID" value="MVT64928.1"/>
    <property type="molecule type" value="Genomic_DNA"/>
</dbReference>
<evidence type="ECO:0000313" key="4">
    <source>
        <dbReference type="EMBL" id="MVT64928.1"/>
    </source>
</evidence>
<dbReference type="PROSITE" id="PS01031">
    <property type="entry name" value="SHSP"/>
    <property type="match status" value="1"/>
</dbReference>
<dbReference type="Pfam" id="PF00011">
    <property type="entry name" value="HSP20"/>
    <property type="match status" value="1"/>
</dbReference>
<dbReference type="AlphaFoldDB" id="A0A844SD14"/>
<dbReference type="SUPFAM" id="SSF49764">
    <property type="entry name" value="HSP20-like chaperones"/>
    <property type="match status" value="1"/>
</dbReference>
<feature type="domain" description="SHSP" evidence="3">
    <location>
        <begin position="1"/>
        <end position="88"/>
    </location>
</feature>
<dbReference type="InterPro" id="IPR008978">
    <property type="entry name" value="HSP20-like_chaperone"/>
</dbReference>
<organism evidence="4 5">
    <name type="scientific">Bradyrhizobium pachyrhizi</name>
    <dbReference type="NCBI Taxonomy" id="280333"/>
    <lineage>
        <taxon>Bacteria</taxon>
        <taxon>Pseudomonadati</taxon>
        <taxon>Pseudomonadota</taxon>
        <taxon>Alphaproteobacteria</taxon>
        <taxon>Hyphomicrobiales</taxon>
        <taxon>Nitrobacteraceae</taxon>
        <taxon>Bradyrhizobium</taxon>
    </lineage>
</organism>
<gene>
    <name evidence="4" type="ORF">GPL21_07390</name>
</gene>
<evidence type="ECO:0000256" key="2">
    <source>
        <dbReference type="RuleBase" id="RU003616"/>
    </source>
</evidence>
<comment type="caution">
    <text evidence="4">The sequence shown here is derived from an EMBL/GenBank/DDBJ whole genome shotgun (WGS) entry which is preliminary data.</text>
</comment>
<dbReference type="RefSeq" id="WP_157342207.1">
    <property type="nucleotide sequence ID" value="NZ_WQNF01000004.1"/>
</dbReference>
<sequence length="88" mass="9899">MFNVEINETDEELRIIAELHGLTGNDIDVSVEDGVLTIIGEKREENGVGAERSFRVLSSMLLPRSVDTLKIDSYFDDGVITVTFRKLR</sequence>
<dbReference type="Gene3D" id="2.60.40.790">
    <property type="match status" value="1"/>
</dbReference>